<evidence type="ECO:0000256" key="1">
    <source>
        <dbReference type="SAM" id="SignalP"/>
    </source>
</evidence>
<feature type="chain" id="PRO_5020963282" description="DUF1302 domain-containing protein" evidence="1">
    <location>
        <begin position="22"/>
        <end position="542"/>
    </location>
</feature>
<name>A0A4U1L460_9SPHN</name>
<reference evidence="2 3" key="1">
    <citation type="submission" date="2019-04" db="EMBL/GenBank/DDBJ databases">
        <authorList>
            <person name="Yang Y."/>
            <person name="Wei D."/>
        </authorList>
    </citation>
    <scope>NUCLEOTIDE SEQUENCE [LARGE SCALE GENOMIC DNA]</scope>
    <source>
        <strain evidence="2 3">L-1-4w-11</strain>
    </source>
</reference>
<keyword evidence="1" id="KW-0732">Signal</keyword>
<organism evidence="2 3">
    <name type="scientific">Sphingomonas baiyangensis</name>
    <dbReference type="NCBI Taxonomy" id="2572576"/>
    <lineage>
        <taxon>Bacteria</taxon>
        <taxon>Pseudomonadati</taxon>
        <taxon>Pseudomonadota</taxon>
        <taxon>Alphaproteobacteria</taxon>
        <taxon>Sphingomonadales</taxon>
        <taxon>Sphingomonadaceae</taxon>
        <taxon>Sphingomonas</taxon>
    </lineage>
</organism>
<sequence length="542" mass="57451">MKFAYLLGGTAALAAAQPAFAQQQQQGGGQRQSVVSPYIQVGQILTADLQTSDVLTFTSVAAGVDVAVQTQRVEFQLNYQYEHRFSWDDQIGDDDVHSGLARGAFQIAPGLTIEGGALATRARSDFRGAAPGNLVGDISNISQLYSLYAGPSYSGRIDDFAVNALYRVGYTKVETPDNGVGLLPGEPRLDYYDDALSHLATASIGTWAGTYAPFGFTLSGAYAREDAGQLDQRYEGWFARGDIVQPLSPTLALVGGVGWEQIEISQKDALVGADGFPVLDGNGRFVTDPASPQRIAYDIDGVFYDAGVLWRPSPRTTLEARIGERYGTFTGIGSLSYQIDAASGIQVGVYDSVTSFGRQLNSSLSSLPTSFNTPFDAFSDQYNGCIFGTEGGAVGGCLSPVLQSIATANFRARGVDAVYAATVGPTRYGLGAGYAHRRFIAPDDTLGLGIDGLADQSYYLQTFAAHNLSIDSVLTGDIYLNYFDSGLGLGGDIWGAGATAAYVRQLGRVNAIVTAGVYTFDQEGAPRPDVSGQALLGLGYRF</sequence>
<comment type="caution">
    <text evidence="2">The sequence shown here is derived from an EMBL/GenBank/DDBJ whole genome shotgun (WGS) entry which is preliminary data.</text>
</comment>
<evidence type="ECO:0000313" key="2">
    <source>
        <dbReference type="EMBL" id="TKD50926.1"/>
    </source>
</evidence>
<feature type="signal peptide" evidence="1">
    <location>
        <begin position="1"/>
        <end position="21"/>
    </location>
</feature>
<dbReference type="RefSeq" id="WP_136942873.1">
    <property type="nucleotide sequence ID" value="NZ_SWKR01000002.1"/>
</dbReference>
<evidence type="ECO:0000313" key="3">
    <source>
        <dbReference type="Proteomes" id="UP000309138"/>
    </source>
</evidence>
<gene>
    <name evidence="2" type="ORF">FBR43_09250</name>
</gene>
<dbReference type="Proteomes" id="UP000309138">
    <property type="component" value="Unassembled WGS sequence"/>
</dbReference>
<dbReference type="SUPFAM" id="SSF56935">
    <property type="entry name" value="Porins"/>
    <property type="match status" value="1"/>
</dbReference>
<dbReference type="EMBL" id="SWKR01000002">
    <property type="protein sequence ID" value="TKD50926.1"/>
    <property type="molecule type" value="Genomic_DNA"/>
</dbReference>
<evidence type="ECO:0008006" key="4">
    <source>
        <dbReference type="Google" id="ProtNLM"/>
    </source>
</evidence>
<protein>
    <recommendedName>
        <fullName evidence="4">DUF1302 domain-containing protein</fullName>
    </recommendedName>
</protein>
<proteinExistence type="predicted"/>
<keyword evidence="3" id="KW-1185">Reference proteome</keyword>
<dbReference type="OrthoDB" id="7416805at2"/>
<dbReference type="AlphaFoldDB" id="A0A4U1L460"/>
<accession>A0A4U1L460</accession>